<organism evidence="1 2">
    <name type="scientific">Clostridium thailandense</name>
    <dbReference type="NCBI Taxonomy" id="2794346"/>
    <lineage>
        <taxon>Bacteria</taxon>
        <taxon>Bacillati</taxon>
        <taxon>Bacillota</taxon>
        <taxon>Clostridia</taxon>
        <taxon>Eubacteriales</taxon>
        <taxon>Clostridiaceae</taxon>
        <taxon>Clostridium</taxon>
    </lineage>
</organism>
<evidence type="ECO:0000313" key="1">
    <source>
        <dbReference type="EMBL" id="MBV7273754.1"/>
    </source>
</evidence>
<accession>A0A949X2W6</accession>
<proteinExistence type="predicted"/>
<dbReference type="Proteomes" id="UP000694308">
    <property type="component" value="Unassembled WGS sequence"/>
</dbReference>
<reference evidence="1" key="1">
    <citation type="submission" date="2020-12" db="EMBL/GenBank/DDBJ databases">
        <title>Clostridium thailandense sp. nov., a novel acetogenic bacterium isolated from peat land soil in Thailand.</title>
        <authorList>
            <person name="Chaikitkaew S."/>
            <person name="Birkeland N.K."/>
        </authorList>
    </citation>
    <scope>NUCLEOTIDE SEQUENCE</scope>
    <source>
        <strain evidence="1">PL3</strain>
    </source>
</reference>
<dbReference type="InterPro" id="IPR052021">
    <property type="entry name" value="Type-I_RS_S_subunit"/>
</dbReference>
<evidence type="ECO:0008006" key="3">
    <source>
        <dbReference type="Google" id="ProtNLM"/>
    </source>
</evidence>
<dbReference type="PANTHER" id="PTHR30408">
    <property type="entry name" value="TYPE-1 RESTRICTION ENZYME ECOKI SPECIFICITY PROTEIN"/>
    <property type="match status" value="1"/>
</dbReference>
<protein>
    <recommendedName>
        <fullName evidence="3">Restriction endonuclease subunit S</fullName>
    </recommendedName>
</protein>
<dbReference type="AlphaFoldDB" id="A0A949X2W6"/>
<dbReference type="EMBL" id="JAEEGC010000053">
    <property type="protein sequence ID" value="MBV7273754.1"/>
    <property type="molecule type" value="Genomic_DNA"/>
</dbReference>
<comment type="caution">
    <text evidence="1">The sequence shown here is derived from an EMBL/GenBank/DDBJ whole genome shotgun (WGS) entry which is preliminary data.</text>
</comment>
<keyword evidence="2" id="KW-1185">Reference proteome</keyword>
<gene>
    <name evidence="1" type="ORF">I6U48_12630</name>
</gene>
<evidence type="ECO:0000313" key="2">
    <source>
        <dbReference type="Proteomes" id="UP000694308"/>
    </source>
</evidence>
<dbReference type="PANTHER" id="PTHR30408:SF12">
    <property type="entry name" value="TYPE I RESTRICTION ENZYME MJAVIII SPECIFICITY SUBUNIT"/>
    <property type="match status" value="1"/>
</dbReference>
<dbReference type="RefSeq" id="WP_218320821.1">
    <property type="nucleotide sequence ID" value="NZ_JAEEGC010000053.1"/>
</dbReference>
<sequence>MTDGLECSEVLLSKLERTNRLDAEFYKKKSLDISKILSDLSAKPITEYMEISDGNHMSISEHFVEEGIPYYRGQDIYNLFIENATPICIDKDTFDKSLMHRSHLKKGDVLMSIVGAIVGNSSIVCSNASATCSCKLAIMRSDSDKLMPETLLIYIKTKYGQDQIQKFKRGAAQTGLILEDFDQIYIPPFSNSFQKTLQDAIYGIKNLTELSISKNRHAENLLIKEIGINSSILTNGGITIKSFSESFGNTGRLDAEYYQPKYEEINNIFKDINTTTISNDFWILNNTYNNYSEDGTIGVIKTKQLRVTGIQTDDVESYIDEKDLDNNSLVSINNRDVLFASMGVGSLGRTCIFLNKSTQKYITDSTLKIFRAKPDSNIKPETLAVFLQSKIGQELIYRYVVGSTGIINIYSEDIDKIPIPVISDSVQSSIEELVNKSFTLKEKSQHLLKCAIKAVEIAIEQNETTAISWLQSKINDLTKED</sequence>
<name>A0A949X2W6_9CLOT</name>